<organism evidence="2 3">
    <name type="scientific">Nitrospira lenta</name>
    <dbReference type="NCBI Taxonomy" id="1436998"/>
    <lineage>
        <taxon>Bacteria</taxon>
        <taxon>Pseudomonadati</taxon>
        <taxon>Nitrospirota</taxon>
        <taxon>Nitrospiria</taxon>
        <taxon>Nitrospirales</taxon>
        <taxon>Nitrospiraceae</taxon>
        <taxon>Nitrospira</taxon>
    </lineage>
</organism>
<dbReference type="InParanoid" id="A0A330L052"/>
<dbReference type="Pfam" id="PF00076">
    <property type="entry name" value="RRM_1"/>
    <property type="match status" value="1"/>
</dbReference>
<dbReference type="CDD" id="cd00590">
    <property type="entry name" value="RRM_SF"/>
    <property type="match status" value="1"/>
</dbReference>
<proteinExistence type="predicted"/>
<dbReference type="GO" id="GO:0003723">
    <property type="term" value="F:RNA binding"/>
    <property type="evidence" value="ECO:0007669"/>
    <property type="project" value="InterPro"/>
</dbReference>
<dbReference type="InterPro" id="IPR012677">
    <property type="entry name" value="Nucleotide-bd_a/b_plait_sf"/>
</dbReference>
<keyword evidence="3" id="KW-1185">Reference proteome</keyword>
<dbReference type="PROSITE" id="PS50102">
    <property type="entry name" value="RRM"/>
    <property type="match status" value="1"/>
</dbReference>
<dbReference type="InterPro" id="IPR000504">
    <property type="entry name" value="RRM_dom"/>
</dbReference>
<dbReference type="RefSeq" id="WP_121987696.1">
    <property type="nucleotide sequence ID" value="NZ_OUNR01000001.1"/>
</dbReference>
<evidence type="ECO:0000259" key="1">
    <source>
        <dbReference type="PROSITE" id="PS50102"/>
    </source>
</evidence>
<dbReference type="Proteomes" id="UP000248168">
    <property type="component" value="Unassembled WGS sequence"/>
</dbReference>
<dbReference type="AlphaFoldDB" id="A0A330L052"/>
<feature type="domain" description="RRM" evidence="1">
    <location>
        <begin position="3"/>
        <end position="84"/>
    </location>
</feature>
<reference evidence="3" key="1">
    <citation type="submission" date="2018-04" db="EMBL/GenBank/DDBJ databases">
        <authorList>
            <person name="Lucker S."/>
            <person name="Sakoula D."/>
        </authorList>
    </citation>
    <scope>NUCLEOTIDE SEQUENCE [LARGE SCALE GENOMIC DNA]</scope>
</reference>
<dbReference type="Gene3D" id="3.30.70.330">
    <property type="match status" value="1"/>
</dbReference>
<dbReference type="SUPFAM" id="SSF54928">
    <property type="entry name" value="RNA-binding domain, RBD"/>
    <property type="match status" value="1"/>
</dbReference>
<dbReference type="OrthoDB" id="9798855at2"/>
<evidence type="ECO:0000313" key="2">
    <source>
        <dbReference type="EMBL" id="SPP63110.1"/>
    </source>
</evidence>
<protein>
    <recommendedName>
        <fullName evidence="1">RRM domain-containing protein</fullName>
    </recommendedName>
</protein>
<evidence type="ECO:0000313" key="3">
    <source>
        <dbReference type="Proteomes" id="UP000248168"/>
    </source>
</evidence>
<gene>
    <name evidence="2" type="ORF">NITLEN_10196</name>
</gene>
<dbReference type="SMART" id="SM00360">
    <property type="entry name" value="RRM"/>
    <property type="match status" value="1"/>
</dbReference>
<dbReference type="EMBL" id="OUNR01000001">
    <property type="protein sequence ID" value="SPP63110.1"/>
    <property type="molecule type" value="Genomic_DNA"/>
</dbReference>
<sequence>MASQIYISGFPPSYTRSQLRQIFVPFGKVESVHVLRDARGFFVGVVQMSSPDEVEHIFGAQQVFQVEGKHLDIWEPPETESAQR</sequence>
<dbReference type="InterPro" id="IPR035979">
    <property type="entry name" value="RBD_domain_sf"/>
</dbReference>
<accession>A0A330L052</accession>
<name>A0A330L052_9BACT</name>